<dbReference type="KEGG" id="bgd:bgla_1p0590"/>
<dbReference type="GO" id="GO:0008610">
    <property type="term" value="P:lipid biosynthetic process"/>
    <property type="evidence" value="ECO:0007669"/>
    <property type="project" value="TreeGrafter"/>
</dbReference>
<dbReference type="EMBL" id="CP002601">
    <property type="protein sequence ID" value="AEA65464.1"/>
    <property type="molecule type" value="Genomic_DNA"/>
</dbReference>
<accession>F2LRH0</accession>
<dbReference type="Pfam" id="PF00975">
    <property type="entry name" value="Thioesterase"/>
    <property type="match status" value="1"/>
</dbReference>
<name>F2LRH0_BURGS</name>
<keyword evidence="4" id="KW-1185">Reference proteome</keyword>
<dbReference type="InterPro" id="IPR001031">
    <property type="entry name" value="Thioesterase"/>
</dbReference>
<feature type="domain" description="Thioesterase" evidence="2">
    <location>
        <begin position="19"/>
        <end position="242"/>
    </location>
</feature>
<reference evidence="3 4" key="1">
    <citation type="journal article" date="2011" name="J. Bacteriol.">
        <title>Complete genome sequence of Burkholderia gladioli BSR3.</title>
        <authorList>
            <person name="Seo Y.S."/>
            <person name="Lim J."/>
            <person name="Choi B.S."/>
            <person name="Kim H."/>
            <person name="Goo E."/>
            <person name="Lee B."/>
            <person name="Lim J.S."/>
            <person name="Choi I.Y."/>
            <person name="Moon J.S."/>
            <person name="Kim J."/>
            <person name="Hwang I."/>
        </authorList>
    </citation>
    <scope>NUCLEOTIDE SEQUENCE [LARGE SCALE GENOMIC DNA]</scope>
    <source>
        <strain evidence="4">BSR3</strain>
    </source>
</reference>
<evidence type="ECO:0000313" key="3">
    <source>
        <dbReference type="EMBL" id="AEA65464.1"/>
    </source>
</evidence>
<dbReference type="HOGENOM" id="CLU_070456_1_1_4"/>
<sequence length="260" mass="28704">MAARAWLAGLEDKPAASLTLLCFGAAGSGGGQFLAWNRQLPPWLRVVAVQLPGRERRHREPPFTRLDAMADALAAAIEAARLEPFACFGHSFGALLAYETIRALRRAGGTQACHLCVAGRDAPHLPLAYAKTYHLPDAELVAILRQHGAFDARLLDAMDLLRFFLPLIRADLEMNTEYVHRCEPPLTLPLTALRGTDDPVCDSTRLQRWSELTTGRFDERSCSGDHFFFRARPAELFEILSATLAPYADRSEEPASRPPG</sequence>
<dbReference type="InterPro" id="IPR012223">
    <property type="entry name" value="TEII"/>
</dbReference>
<comment type="similarity">
    <text evidence="1">Belongs to the thioesterase family.</text>
</comment>
<evidence type="ECO:0000313" key="4">
    <source>
        <dbReference type="Proteomes" id="UP000008316"/>
    </source>
</evidence>
<organism evidence="3 4">
    <name type="scientific">Burkholderia gladioli (strain BSR3)</name>
    <dbReference type="NCBI Taxonomy" id="999541"/>
    <lineage>
        <taxon>Bacteria</taxon>
        <taxon>Pseudomonadati</taxon>
        <taxon>Pseudomonadota</taxon>
        <taxon>Betaproteobacteria</taxon>
        <taxon>Burkholderiales</taxon>
        <taxon>Burkholderiaceae</taxon>
        <taxon>Burkholderia</taxon>
    </lineage>
</organism>
<geneLocation type="plasmid" evidence="3 4">
    <name>bgla_1p</name>
</geneLocation>
<dbReference type="Proteomes" id="UP000008316">
    <property type="component" value="Plasmid bgla_1p"/>
</dbReference>
<keyword evidence="3" id="KW-0614">Plasmid</keyword>
<protein>
    <submittedName>
        <fullName evidence="3">Thioesterase</fullName>
    </submittedName>
</protein>
<gene>
    <name evidence="3" type="ordered locus">bgla_1p0590</name>
</gene>
<proteinExistence type="inferred from homology"/>
<dbReference type="PANTHER" id="PTHR11487:SF0">
    <property type="entry name" value="S-ACYL FATTY ACID SYNTHASE THIOESTERASE, MEDIUM CHAIN"/>
    <property type="match status" value="1"/>
</dbReference>
<evidence type="ECO:0000259" key="2">
    <source>
        <dbReference type="Pfam" id="PF00975"/>
    </source>
</evidence>
<evidence type="ECO:0000256" key="1">
    <source>
        <dbReference type="ARBA" id="ARBA00007169"/>
    </source>
</evidence>
<dbReference type="Gene3D" id="3.40.50.1820">
    <property type="entry name" value="alpha/beta hydrolase"/>
    <property type="match status" value="1"/>
</dbReference>
<dbReference type="AlphaFoldDB" id="F2LRH0"/>
<dbReference type="SUPFAM" id="SSF53474">
    <property type="entry name" value="alpha/beta-Hydrolases"/>
    <property type="match status" value="1"/>
</dbReference>
<dbReference type="RefSeq" id="WP_013699846.1">
    <property type="nucleotide sequence ID" value="NC_015382.1"/>
</dbReference>
<dbReference type="PANTHER" id="PTHR11487">
    <property type="entry name" value="THIOESTERASE"/>
    <property type="match status" value="1"/>
</dbReference>
<dbReference type="InterPro" id="IPR029058">
    <property type="entry name" value="AB_hydrolase_fold"/>
</dbReference>